<accession>A0A3R7D2T5</accession>
<feature type="domain" description="FAD-binding FR-type" evidence="1">
    <location>
        <begin position="377"/>
        <end position="503"/>
    </location>
</feature>
<reference evidence="2 3" key="1">
    <citation type="submission" date="2018-08" db="EMBL/GenBank/DDBJ databases">
        <title>Aphanomyces genome sequencing and annotation.</title>
        <authorList>
            <person name="Minardi D."/>
            <person name="Oidtmann B."/>
            <person name="Van Der Giezen M."/>
            <person name="Studholme D.J."/>
        </authorList>
    </citation>
    <scope>NUCLEOTIDE SEQUENCE [LARGE SCALE GENOMIC DNA]</scope>
    <source>
        <strain evidence="2 3">NJM0002</strain>
    </source>
</reference>
<dbReference type="PANTHER" id="PTHR42815:SF2">
    <property type="entry name" value="FAD-BINDING, PUTATIVE (AFU_ORTHOLOGUE AFUA_6G07600)-RELATED"/>
    <property type="match status" value="1"/>
</dbReference>
<dbReference type="InterPro" id="IPR039261">
    <property type="entry name" value="FNR_nucleotide-bd"/>
</dbReference>
<evidence type="ECO:0000313" key="3">
    <source>
        <dbReference type="Proteomes" id="UP000285060"/>
    </source>
</evidence>
<dbReference type="Pfam" id="PF00175">
    <property type="entry name" value="NAD_binding_1"/>
    <property type="match status" value="1"/>
</dbReference>
<evidence type="ECO:0000259" key="1">
    <source>
        <dbReference type="PROSITE" id="PS51384"/>
    </source>
</evidence>
<dbReference type="Gene3D" id="2.40.30.10">
    <property type="entry name" value="Translation factors"/>
    <property type="match status" value="1"/>
</dbReference>
<evidence type="ECO:0000313" key="2">
    <source>
        <dbReference type="EMBL" id="RHY31594.1"/>
    </source>
</evidence>
<dbReference type="InterPro" id="IPR017938">
    <property type="entry name" value="Riboflavin_synthase-like_b-brl"/>
</dbReference>
<dbReference type="InterPro" id="IPR001433">
    <property type="entry name" value="OxRdtase_FAD/NAD-bd"/>
</dbReference>
<dbReference type="PROSITE" id="PS51384">
    <property type="entry name" value="FAD_FR"/>
    <property type="match status" value="1"/>
</dbReference>
<sequence length="637" mass="69840">MWCTNTTSHCSKRLVMFATIFSASTAPHNHNQHSGELYVQERRHVPREVSQYPPQIISDDMPRQHSTFFSDLPYFAIATMDSHGRPWATLVTGPRTARPVTAMSSDKLRIDTELPADDPFGACVASHQQASNGSALWAGLGVDFSNRRRNKVAGYVVSSSFDQGYLRMDLTTNDNMGNCPKYITVRDLVYAPERRAPSTISNTFHDSVSPNAPVSLTEEEIDHVHRASTLFLASRHIDAKDPRSTDMGLNHRGGSRGFARVGEAGTTINVPDFSGNRFYQSLGNIQTDKVAGLVVPCFETGDLLYLTGHAENLFDEDATRIMPRVTLLTRIVLTGKVYIKAALPFELVGAETMSPYNPPIRYLTSELAAQGKSLDVHGQNVATLAQVTRVTDNISAFAFDLKTPVKFIPGGFAVFDFSQYFDKPYMHMHNAHPQLVNDDFIRTWTISSSPPYSADINEFIPSNRITCTIKQVPGGTISSFLHTMVSRGLKVPLLGTGGEFSPFTHPPSTLPSKMLWVAAGVGITPFLAFAEAIAATHASVDVEVLLAARGEEGVGLVQALKRAGISKITLFDSKAKPSTDPASPVVTRRLRPEDFGNLPDVHERHAYICGPNDFMHATAKWLNEAGAPSVHMESFAF</sequence>
<dbReference type="GO" id="GO:0016491">
    <property type="term" value="F:oxidoreductase activity"/>
    <property type="evidence" value="ECO:0007669"/>
    <property type="project" value="InterPro"/>
</dbReference>
<gene>
    <name evidence="2" type="ORF">DYB32_003351</name>
</gene>
<dbReference type="SUPFAM" id="SSF63380">
    <property type="entry name" value="Riboflavin synthase domain-like"/>
    <property type="match status" value="1"/>
</dbReference>
<dbReference type="VEuPathDB" id="FungiDB:H310_07168"/>
<comment type="caution">
    <text evidence="2">The sequence shown here is derived from an EMBL/GenBank/DDBJ whole genome shotgun (WGS) entry which is preliminary data.</text>
</comment>
<protein>
    <recommendedName>
        <fullName evidence="1">FAD-binding FR-type domain-containing protein</fullName>
    </recommendedName>
</protein>
<dbReference type="EMBL" id="QUSY01000202">
    <property type="protein sequence ID" value="RHY31594.1"/>
    <property type="molecule type" value="Genomic_DNA"/>
</dbReference>
<organism evidence="2 3">
    <name type="scientific">Aphanomyces invadans</name>
    <dbReference type="NCBI Taxonomy" id="157072"/>
    <lineage>
        <taxon>Eukaryota</taxon>
        <taxon>Sar</taxon>
        <taxon>Stramenopiles</taxon>
        <taxon>Oomycota</taxon>
        <taxon>Saprolegniomycetes</taxon>
        <taxon>Saprolegniales</taxon>
        <taxon>Verrucalvaceae</taxon>
        <taxon>Aphanomyces</taxon>
    </lineage>
</organism>
<dbReference type="AlphaFoldDB" id="A0A3R7D2T5"/>
<dbReference type="SUPFAM" id="SSF52343">
    <property type="entry name" value="Ferredoxin reductase-like, C-terminal NADP-linked domain"/>
    <property type="match status" value="1"/>
</dbReference>
<keyword evidence="3" id="KW-1185">Reference proteome</keyword>
<dbReference type="InterPro" id="IPR017927">
    <property type="entry name" value="FAD-bd_FR_type"/>
</dbReference>
<dbReference type="Gene3D" id="3.40.50.80">
    <property type="entry name" value="Nucleotide-binding domain of ferredoxin-NADP reductase (FNR) module"/>
    <property type="match status" value="1"/>
</dbReference>
<proteinExistence type="predicted"/>
<name>A0A3R7D2T5_9STRA</name>
<dbReference type="PANTHER" id="PTHR42815">
    <property type="entry name" value="FAD-BINDING, PUTATIVE (AFU_ORTHOLOGUE AFUA_6G07600)-RELATED"/>
    <property type="match status" value="1"/>
</dbReference>
<dbReference type="Proteomes" id="UP000285060">
    <property type="component" value="Unassembled WGS sequence"/>
</dbReference>